<accession>A0A565CKB9</accession>
<name>A0A565CKB9_9BRAS</name>
<dbReference type="EMBL" id="CABITT030000008">
    <property type="protein sequence ID" value="VVB14170.1"/>
    <property type="molecule type" value="Genomic_DNA"/>
</dbReference>
<dbReference type="Proteomes" id="UP000489600">
    <property type="component" value="Unassembled WGS sequence"/>
</dbReference>
<dbReference type="AlphaFoldDB" id="A0A565CKB9"/>
<keyword evidence="2" id="KW-1185">Reference proteome</keyword>
<comment type="caution">
    <text evidence="1">The sequence shown here is derived from an EMBL/GenBank/DDBJ whole genome shotgun (WGS) entry which is preliminary data.</text>
</comment>
<evidence type="ECO:0000313" key="2">
    <source>
        <dbReference type="Proteomes" id="UP000489600"/>
    </source>
</evidence>
<sequence length="63" mass="7475">MLFKFNQHLLQHHDFLSIVEEAWRGFTVVGTPMQQVSKRLKLLKHILKELDHSAYSNIQKRTS</sequence>
<reference evidence="1" key="1">
    <citation type="submission" date="2019-07" db="EMBL/GenBank/DDBJ databases">
        <authorList>
            <person name="Dittberner H."/>
        </authorList>
    </citation>
    <scope>NUCLEOTIDE SEQUENCE [LARGE SCALE GENOMIC DNA]</scope>
</reference>
<organism evidence="1 2">
    <name type="scientific">Arabis nemorensis</name>
    <dbReference type="NCBI Taxonomy" id="586526"/>
    <lineage>
        <taxon>Eukaryota</taxon>
        <taxon>Viridiplantae</taxon>
        <taxon>Streptophyta</taxon>
        <taxon>Embryophyta</taxon>
        <taxon>Tracheophyta</taxon>
        <taxon>Spermatophyta</taxon>
        <taxon>Magnoliopsida</taxon>
        <taxon>eudicotyledons</taxon>
        <taxon>Gunneridae</taxon>
        <taxon>Pentapetalae</taxon>
        <taxon>rosids</taxon>
        <taxon>malvids</taxon>
        <taxon>Brassicales</taxon>
        <taxon>Brassicaceae</taxon>
        <taxon>Arabideae</taxon>
        <taxon>Arabis</taxon>
    </lineage>
</organism>
<evidence type="ECO:0000313" key="1">
    <source>
        <dbReference type="EMBL" id="VVB14170.1"/>
    </source>
</evidence>
<gene>
    <name evidence="1" type="ORF">ANE_LOCUS24614</name>
</gene>
<protein>
    <submittedName>
        <fullName evidence="1">Uncharacterized protein</fullName>
    </submittedName>
</protein>
<proteinExistence type="predicted"/>